<accession>A0ABN6VY98</accession>
<dbReference type="Gene3D" id="1.10.10.410">
    <property type="match status" value="1"/>
</dbReference>
<name>A0ABN6VY98_9BACT</name>
<dbReference type="PANTHER" id="PTHR28055:SF1">
    <property type="entry name" value="ALTERED INHERITANCE OF MITOCHONDRIA PROTEIN 41, MITOCHONDRIAL"/>
    <property type="match status" value="1"/>
</dbReference>
<dbReference type="InterPro" id="IPR019004">
    <property type="entry name" value="YqeY/Aim41"/>
</dbReference>
<sequence>MSLRDRLDEELKRAMKARDEIALSAVRLIRSSVKNREIEVRHELDEQEIVEVISSLAKQRRESIRLFGEAGRTDLVEKEEKELALLLGFLPQQLTREELEALVARVIAENGAQGLRDMGKVMKSLMPHVTGRADGSLVSAIVKERLG</sequence>
<dbReference type="Gene3D" id="1.10.1510.10">
    <property type="entry name" value="Uncharacterised protein YqeY/AIM41 PF09424, N-terminal domain"/>
    <property type="match status" value="1"/>
</dbReference>
<evidence type="ECO:0000313" key="1">
    <source>
        <dbReference type="EMBL" id="BDV44482.1"/>
    </source>
</evidence>
<dbReference type="InterPro" id="IPR003789">
    <property type="entry name" value="Asn/Gln_tRNA_amidoTrase-B-like"/>
</dbReference>
<dbReference type="Pfam" id="PF09424">
    <property type="entry name" value="YqeY"/>
    <property type="match status" value="1"/>
</dbReference>
<evidence type="ECO:0000313" key="2">
    <source>
        <dbReference type="Proteomes" id="UP001317705"/>
    </source>
</evidence>
<keyword evidence="2" id="KW-1185">Reference proteome</keyword>
<dbReference type="EMBL" id="AP027151">
    <property type="protein sequence ID" value="BDV44482.1"/>
    <property type="molecule type" value="Genomic_DNA"/>
</dbReference>
<protein>
    <submittedName>
        <fullName evidence="1">Aspartyl-tRNA amidotransferase subunit B</fullName>
    </submittedName>
</protein>
<dbReference type="PANTHER" id="PTHR28055">
    <property type="entry name" value="ALTERED INHERITANCE OF MITOCHONDRIA PROTEIN 41, MITOCHONDRIAL"/>
    <property type="match status" value="1"/>
</dbReference>
<proteinExistence type="predicted"/>
<dbReference type="Proteomes" id="UP001317705">
    <property type="component" value="Chromosome"/>
</dbReference>
<organism evidence="1 2">
    <name type="scientific">Geotalea uraniireducens</name>
    <dbReference type="NCBI Taxonomy" id="351604"/>
    <lineage>
        <taxon>Bacteria</taxon>
        <taxon>Pseudomonadati</taxon>
        <taxon>Thermodesulfobacteriota</taxon>
        <taxon>Desulfuromonadia</taxon>
        <taxon>Geobacterales</taxon>
        <taxon>Geobacteraceae</taxon>
        <taxon>Geotalea</taxon>
    </lineage>
</organism>
<dbReference type="InterPro" id="IPR042184">
    <property type="entry name" value="YqeY/Aim41_N"/>
</dbReference>
<reference evidence="1 2" key="1">
    <citation type="submission" date="2022-12" db="EMBL/GenBank/DDBJ databases">
        <title>Polyphasic characterization of Geotalea uranireducens NIT-SL11 newly isolated from a complex of sewage sludge and microbially reduced graphene oxide.</title>
        <authorList>
            <person name="Xie L."/>
            <person name="Yoshida N."/>
            <person name="Meng L."/>
        </authorList>
    </citation>
    <scope>NUCLEOTIDE SEQUENCE [LARGE SCALE GENOMIC DNA]</scope>
    <source>
        <strain evidence="1 2">NIT-SL11</strain>
    </source>
</reference>
<dbReference type="RefSeq" id="WP_282000581.1">
    <property type="nucleotide sequence ID" value="NZ_AP027151.1"/>
</dbReference>
<gene>
    <name evidence="1" type="primary">yqeY</name>
    <name evidence="1" type="ORF">GURASL_34050</name>
</gene>
<dbReference type="InterPro" id="IPR023168">
    <property type="entry name" value="GatB_Yqey_C_2"/>
</dbReference>
<dbReference type="SUPFAM" id="SSF89095">
    <property type="entry name" value="GatB/YqeY motif"/>
    <property type="match status" value="1"/>
</dbReference>